<dbReference type="GeneID" id="30985416"/>
<keyword evidence="4" id="KW-1185">Reference proteome</keyword>
<gene>
    <name evidence="3" type="ORF">CANTADRAFT_8337</name>
</gene>
<dbReference type="GO" id="GO:0140469">
    <property type="term" value="P:GCN2-mediated signaling"/>
    <property type="evidence" value="ECO:0007669"/>
    <property type="project" value="TreeGrafter"/>
</dbReference>
<dbReference type="PANTHER" id="PTHR16301:SF17">
    <property type="entry name" value="IMPACT FAMILY MEMBER YDL177C"/>
    <property type="match status" value="1"/>
</dbReference>
<evidence type="ECO:0000259" key="2">
    <source>
        <dbReference type="Pfam" id="PF01205"/>
    </source>
</evidence>
<dbReference type="STRING" id="984487.A0A1E4SB82"/>
<dbReference type="GO" id="GO:0006446">
    <property type="term" value="P:regulation of translational initiation"/>
    <property type="evidence" value="ECO:0007669"/>
    <property type="project" value="TreeGrafter"/>
</dbReference>
<name>A0A1E4SB82_9ASCO</name>
<dbReference type="OrthoDB" id="69641at2759"/>
<keyword evidence="3" id="KW-0689">Ribosomal protein</keyword>
<keyword evidence="3" id="KW-0687">Ribonucleoprotein</keyword>
<evidence type="ECO:0000313" key="3">
    <source>
        <dbReference type="EMBL" id="ODV76738.1"/>
    </source>
</evidence>
<dbReference type="Pfam" id="PF01205">
    <property type="entry name" value="Impact_N"/>
    <property type="match status" value="1"/>
</dbReference>
<dbReference type="Proteomes" id="UP000094285">
    <property type="component" value="Unassembled WGS sequence"/>
</dbReference>
<dbReference type="EMBL" id="KV453917">
    <property type="protein sequence ID" value="ODV76738.1"/>
    <property type="molecule type" value="Genomic_DNA"/>
</dbReference>
<evidence type="ECO:0000256" key="1">
    <source>
        <dbReference type="ARBA" id="ARBA00007665"/>
    </source>
</evidence>
<dbReference type="InterPro" id="IPR023582">
    <property type="entry name" value="Impact"/>
</dbReference>
<dbReference type="SUPFAM" id="SSF54211">
    <property type="entry name" value="Ribosomal protein S5 domain 2-like"/>
    <property type="match status" value="1"/>
</dbReference>
<dbReference type="AlphaFoldDB" id="A0A1E4SB82"/>
<accession>A0A1E4SB82</accession>
<organism evidence="3 4">
    <name type="scientific">Suhomyces tanzawaensis NRRL Y-17324</name>
    <dbReference type="NCBI Taxonomy" id="984487"/>
    <lineage>
        <taxon>Eukaryota</taxon>
        <taxon>Fungi</taxon>
        <taxon>Dikarya</taxon>
        <taxon>Ascomycota</taxon>
        <taxon>Saccharomycotina</taxon>
        <taxon>Pichiomycetes</taxon>
        <taxon>Debaryomycetaceae</taxon>
        <taxon>Suhomyces</taxon>
    </lineage>
</organism>
<feature type="domain" description="Impact N-terminal" evidence="2">
    <location>
        <begin position="39"/>
        <end position="152"/>
    </location>
</feature>
<dbReference type="GO" id="GO:0005840">
    <property type="term" value="C:ribosome"/>
    <property type="evidence" value="ECO:0007669"/>
    <property type="project" value="UniProtKB-KW"/>
</dbReference>
<dbReference type="InterPro" id="IPR036956">
    <property type="entry name" value="Impact_N_sf"/>
</dbReference>
<dbReference type="RefSeq" id="XP_020061860.1">
    <property type="nucleotide sequence ID" value="XM_020211280.1"/>
</dbReference>
<reference evidence="4" key="1">
    <citation type="submission" date="2016-05" db="EMBL/GenBank/DDBJ databases">
        <title>Comparative genomics of biotechnologically important yeasts.</title>
        <authorList>
            <consortium name="DOE Joint Genome Institute"/>
            <person name="Riley R."/>
            <person name="Haridas S."/>
            <person name="Wolfe K.H."/>
            <person name="Lopes M.R."/>
            <person name="Hittinger C.T."/>
            <person name="Goker M."/>
            <person name="Salamov A."/>
            <person name="Wisecaver J."/>
            <person name="Long T.M."/>
            <person name="Aerts A.L."/>
            <person name="Barry K."/>
            <person name="Choi C."/>
            <person name="Clum A."/>
            <person name="Coughlan A.Y."/>
            <person name="Deshpande S."/>
            <person name="Douglass A.P."/>
            <person name="Hanson S.J."/>
            <person name="Klenk H.-P."/>
            <person name="Labutti K."/>
            <person name="Lapidus A."/>
            <person name="Lindquist E."/>
            <person name="Lipzen A."/>
            <person name="Meier-Kolthoff J.P."/>
            <person name="Ohm R.A."/>
            <person name="Otillar R.P."/>
            <person name="Pangilinan J."/>
            <person name="Peng Y."/>
            <person name="Rokas A."/>
            <person name="Rosa C.A."/>
            <person name="Scheuner C."/>
            <person name="Sibirny A.A."/>
            <person name="Slot J.C."/>
            <person name="Stielow J.B."/>
            <person name="Sun H."/>
            <person name="Kurtzman C.P."/>
            <person name="Blackwell M."/>
            <person name="Grigoriev I.V."/>
            <person name="Jeffries T.W."/>
        </authorList>
    </citation>
    <scope>NUCLEOTIDE SEQUENCE [LARGE SCALE GENOMIC DNA]</scope>
    <source>
        <strain evidence="4">NRRL Y-17324</strain>
    </source>
</reference>
<dbReference type="InterPro" id="IPR020568">
    <property type="entry name" value="Ribosomal_Su5_D2-typ_SF"/>
</dbReference>
<protein>
    <submittedName>
        <fullName evidence="3">Ribosomal protein S5 domain 2-like protein</fullName>
    </submittedName>
</protein>
<dbReference type="Gene3D" id="3.30.230.30">
    <property type="entry name" value="Impact, N-terminal domain"/>
    <property type="match status" value="1"/>
</dbReference>
<dbReference type="GO" id="GO:0005737">
    <property type="term" value="C:cytoplasm"/>
    <property type="evidence" value="ECO:0007669"/>
    <property type="project" value="TreeGrafter"/>
</dbReference>
<dbReference type="InterPro" id="IPR001498">
    <property type="entry name" value="Impact_N"/>
</dbReference>
<sequence length="162" mass="17942">MTLAMLRTTTRQLPPRSLTTHHFSRHLSQWHESDITTDRKSRFQARHVPLALAAEIPAILATFLKLHKSASKASHPHIIAWRTATSTGTSTYTNVQQGYHDNGEKGAGIKLLDQVLVRHGVYNVLVIVTRWYGGSPLGGLRFRHIVGVASESLRKGGYLGGK</sequence>
<proteinExistence type="inferred from homology"/>
<evidence type="ECO:0000313" key="4">
    <source>
        <dbReference type="Proteomes" id="UP000094285"/>
    </source>
</evidence>
<comment type="similarity">
    <text evidence="1">Belongs to the IMPACT family.</text>
</comment>
<dbReference type="PANTHER" id="PTHR16301">
    <property type="entry name" value="IMPACT-RELATED"/>
    <property type="match status" value="1"/>
</dbReference>